<dbReference type="RefSeq" id="WP_345431296.1">
    <property type="nucleotide sequence ID" value="NZ_BAABHK010000003.1"/>
</dbReference>
<dbReference type="PANTHER" id="PTHR14136:SF17">
    <property type="entry name" value="BTB_POZ DOMAIN-CONTAINING PROTEIN KCTD9"/>
    <property type="match status" value="1"/>
</dbReference>
<evidence type="ECO:0000313" key="1">
    <source>
        <dbReference type="EMBL" id="GAA4625382.1"/>
    </source>
</evidence>
<comment type="caution">
    <text evidence="1">The sequence shown here is derived from an EMBL/GenBank/DDBJ whole genome shotgun (WGS) entry which is preliminary data.</text>
</comment>
<dbReference type="SUPFAM" id="SSF141571">
    <property type="entry name" value="Pentapeptide repeat-like"/>
    <property type="match status" value="1"/>
</dbReference>
<dbReference type="EMBL" id="BAABHK010000003">
    <property type="protein sequence ID" value="GAA4625382.1"/>
    <property type="molecule type" value="Genomic_DNA"/>
</dbReference>
<dbReference type="Proteomes" id="UP001501442">
    <property type="component" value="Unassembled WGS sequence"/>
</dbReference>
<proteinExistence type="predicted"/>
<accession>A0ABP8U8Z1</accession>
<dbReference type="Pfam" id="PF00805">
    <property type="entry name" value="Pentapeptide"/>
    <property type="match status" value="1"/>
</dbReference>
<evidence type="ECO:0008006" key="3">
    <source>
        <dbReference type="Google" id="ProtNLM"/>
    </source>
</evidence>
<reference evidence="2" key="1">
    <citation type="journal article" date="2019" name="Int. J. Syst. Evol. Microbiol.">
        <title>The Global Catalogue of Microorganisms (GCM) 10K type strain sequencing project: providing services to taxonomists for standard genome sequencing and annotation.</title>
        <authorList>
            <consortium name="The Broad Institute Genomics Platform"/>
            <consortium name="The Broad Institute Genome Sequencing Center for Infectious Disease"/>
            <person name="Wu L."/>
            <person name="Ma J."/>
        </authorList>
    </citation>
    <scope>NUCLEOTIDE SEQUENCE [LARGE SCALE GENOMIC DNA]</scope>
    <source>
        <strain evidence="2">JCM 17939</strain>
    </source>
</reference>
<organism evidence="1 2">
    <name type="scientific">Actinoallomurus vinaceus</name>
    <dbReference type="NCBI Taxonomy" id="1080074"/>
    <lineage>
        <taxon>Bacteria</taxon>
        <taxon>Bacillati</taxon>
        <taxon>Actinomycetota</taxon>
        <taxon>Actinomycetes</taxon>
        <taxon>Streptosporangiales</taxon>
        <taxon>Thermomonosporaceae</taxon>
        <taxon>Actinoallomurus</taxon>
    </lineage>
</organism>
<evidence type="ECO:0000313" key="2">
    <source>
        <dbReference type="Proteomes" id="UP001501442"/>
    </source>
</evidence>
<protein>
    <recommendedName>
        <fullName evidence="3">Pentapeptide repeat-containing protein</fullName>
    </recommendedName>
</protein>
<dbReference type="InterPro" id="IPR001646">
    <property type="entry name" value="5peptide_repeat"/>
</dbReference>
<gene>
    <name evidence="1" type="ORF">GCM10023196_029290</name>
</gene>
<keyword evidence="2" id="KW-1185">Reference proteome</keyword>
<dbReference type="Gene3D" id="2.160.20.80">
    <property type="entry name" value="E3 ubiquitin-protein ligase SopA"/>
    <property type="match status" value="1"/>
</dbReference>
<name>A0ABP8U8Z1_9ACTN</name>
<dbReference type="PANTHER" id="PTHR14136">
    <property type="entry name" value="BTB_POZ DOMAIN-CONTAINING PROTEIN KCTD9"/>
    <property type="match status" value="1"/>
</dbReference>
<dbReference type="InterPro" id="IPR051082">
    <property type="entry name" value="Pentapeptide-BTB/POZ_domain"/>
</dbReference>
<sequence>MRDLAMAGDPVTQDELDAVARDHARWVGSGGGPGGFQILAVGGVVLAVYQGPSGTEGAQAELRNRLLPSDLDLREVALPWAVLTGIVGESLDLSGADLRGATITDARLAQARLRGADLRNADLSRSDLRNADLSGADLTGTDLENADLTGARLDGAKGI</sequence>